<dbReference type="AlphaFoldDB" id="A0A9W8G5U7"/>
<sequence length="554" mass="63174">MYINSLPSELIGTILRRAAYKEEPELYSWRRNLRLLHICKLWRVLALPTVYRILIFENTDEIAEEYVPSSCNNVITNPNYSTLSYIAGNGLCKFVRNIHIRVILNQLTLEQVIALLAYMVTNNSIDKKRINTLHISFNSDELDSEDEQIALRLTRLALSICRNLPDIHRLSMQSIPGELGSVFLNCLARGYVGHLRDMSIIFEIQHPLPCFPKTLTSLFVNADYQLTTNIPRVFADTLQQLVLVGVPHDFAWGCFLDNTSSKSVVFAQLWELSLSYEFSLFTKSHIETIASTADTRKISIHFPKLRYIDISNATECCYILRNGILPEKLKKMRISCDSRAFARLNTNKLEFVSQIDLDLGFEHNLEHGDPKVISAVSSIFSKPMKISYGKLAIPAEAFRNCANTIKWTNLHCLSLHNITDSNLINVLFENNSLPNLGKLSISFSNFENIALRVPGYSLAELHEQSLGQSSACLKPYTSMLTCFSITTNPSVLADQRQMCLLWMQYVVLRLHNLAYLFFESLLTSELIPQLRGIKQLYPHLSNIRYNDSGLLEYI</sequence>
<dbReference type="Proteomes" id="UP001151518">
    <property type="component" value="Unassembled WGS sequence"/>
</dbReference>
<evidence type="ECO:0000313" key="2">
    <source>
        <dbReference type="Proteomes" id="UP001151518"/>
    </source>
</evidence>
<dbReference type="EMBL" id="JANBTW010000039">
    <property type="protein sequence ID" value="KAJ2676500.1"/>
    <property type="molecule type" value="Genomic_DNA"/>
</dbReference>
<dbReference type="OrthoDB" id="5528913at2759"/>
<protein>
    <recommendedName>
        <fullName evidence="3">F-box domain-containing protein</fullName>
    </recommendedName>
</protein>
<organism evidence="1 2">
    <name type="scientific">Coemansia spiralis</name>
    <dbReference type="NCBI Taxonomy" id="417178"/>
    <lineage>
        <taxon>Eukaryota</taxon>
        <taxon>Fungi</taxon>
        <taxon>Fungi incertae sedis</taxon>
        <taxon>Zoopagomycota</taxon>
        <taxon>Kickxellomycotina</taxon>
        <taxon>Kickxellomycetes</taxon>
        <taxon>Kickxellales</taxon>
        <taxon>Kickxellaceae</taxon>
        <taxon>Coemansia</taxon>
    </lineage>
</organism>
<comment type="caution">
    <text evidence="1">The sequence shown here is derived from an EMBL/GenBank/DDBJ whole genome shotgun (WGS) entry which is preliminary data.</text>
</comment>
<name>A0A9W8G5U7_9FUNG</name>
<evidence type="ECO:0000313" key="1">
    <source>
        <dbReference type="EMBL" id="KAJ2676500.1"/>
    </source>
</evidence>
<evidence type="ECO:0008006" key="3">
    <source>
        <dbReference type="Google" id="ProtNLM"/>
    </source>
</evidence>
<gene>
    <name evidence="1" type="ORF">GGI25_003535</name>
</gene>
<accession>A0A9W8G5U7</accession>
<reference evidence="1" key="1">
    <citation type="submission" date="2022-07" db="EMBL/GenBank/DDBJ databases">
        <title>Phylogenomic reconstructions and comparative analyses of Kickxellomycotina fungi.</title>
        <authorList>
            <person name="Reynolds N.K."/>
            <person name="Stajich J.E."/>
            <person name="Barry K."/>
            <person name="Grigoriev I.V."/>
            <person name="Crous P."/>
            <person name="Smith M.E."/>
        </authorList>
    </citation>
    <scope>NUCLEOTIDE SEQUENCE</scope>
    <source>
        <strain evidence="1">NRRL 3115</strain>
    </source>
</reference>
<proteinExistence type="predicted"/>